<dbReference type="PRINTS" id="PR00385">
    <property type="entry name" value="P450"/>
</dbReference>
<dbReference type="GO" id="GO:0005506">
    <property type="term" value="F:iron ion binding"/>
    <property type="evidence" value="ECO:0007669"/>
    <property type="project" value="InterPro"/>
</dbReference>
<comment type="subcellular location">
    <subcellularLocation>
        <location evidence="1">Membrane</location>
        <topology evidence="1">Single-pass membrane protein</topology>
    </subcellularLocation>
</comment>
<dbReference type="OrthoDB" id="905137at2759"/>
<dbReference type="SUPFAM" id="SSF48264">
    <property type="entry name" value="Cytochrome P450"/>
    <property type="match status" value="1"/>
</dbReference>
<dbReference type="Gene3D" id="1.10.630.10">
    <property type="entry name" value="Cytochrome P450"/>
    <property type="match status" value="1"/>
</dbReference>
<comment type="caution">
    <text evidence="3">The sequence shown here is derived from an EMBL/GenBank/DDBJ whole genome shotgun (WGS) entry which is preliminary data.</text>
</comment>
<dbReference type="Proteomes" id="UP000594638">
    <property type="component" value="Unassembled WGS sequence"/>
</dbReference>
<evidence type="ECO:0000256" key="2">
    <source>
        <dbReference type="ARBA" id="ARBA00023002"/>
    </source>
</evidence>
<accession>A0A8S0TMF7</accession>
<dbReference type="Pfam" id="PF00067">
    <property type="entry name" value="p450"/>
    <property type="match status" value="1"/>
</dbReference>
<reference evidence="3 4" key="1">
    <citation type="submission" date="2019-12" db="EMBL/GenBank/DDBJ databases">
        <authorList>
            <person name="Alioto T."/>
            <person name="Alioto T."/>
            <person name="Gomez Garrido J."/>
        </authorList>
    </citation>
    <scope>NUCLEOTIDE SEQUENCE [LARGE SCALE GENOMIC DNA]</scope>
</reference>
<dbReference type="PANTHER" id="PTHR47951">
    <property type="entry name" value="OS08G0547900 PROTEIN"/>
    <property type="match status" value="1"/>
</dbReference>
<sequence>MVIGGTDTTSNAVEFALAEMIKKPQVLNNVQQELESVVGKDNIVEKFHINKFPYLYAVMKEALRLHPTLPLLVPHCPSETCTVGGFFAGERLELSEKFGIVLKKRNPLVAIPIPRLSSPKLYD</sequence>
<dbReference type="Gramene" id="OE9D001549T1">
    <property type="protein sequence ID" value="OE9D001549C1"/>
    <property type="gene ID" value="OE9D001549"/>
</dbReference>
<organism evidence="3 4">
    <name type="scientific">Olea europaea subsp. europaea</name>
    <dbReference type="NCBI Taxonomy" id="158383"/>
    <lineage>
        <taxon>Eukaryota</taxon>
        <taxon>Viridiplantae</taxon>
        <taxon>Streptophyta</taxon>
        <taxon>Embryophyta</taxon>
        <taxon>Tracheophyta</taxon>
        <taxon>Spermatophyta</taxon>
        <taxon>Magnoliopsida</taxon>
        <taxon>eudicotyledons</taxon>
        <taxon>Gunneridae</taxon>
        <taxon>Pentapetalae</taxon>
        <taxon>asterids</taxon>
        <taxon>lamiids</taxon>
        <taxon>Lamiales</taxon>
        <taxon>Oleaceae</taxon>
        <taxon>Oleeae</taxon>
        <taxon>Olea</taxon>
    </lineage>
</organism>
<evidence type="ECO:0000313" key="3">
    <source>
        <dbReference type="EMBL" id="CAA3006531.1"/>
    </source>
</evidence>
<dbReference type="PRINTS" id="PR00463">
    <property type="entry name" value="EP450I"/>
</dbReference>
<dbReference type="GO" id="GO:0016020">
    <property type="term" value="C:membrane"/>
    <property type="evidence" value="ECO:0007669"/>
    <property type="project" value="UniProtKB-SubCell"/>
</dbReference>
<keyword evidence="4" id="KW-1185">Reference proteome</keyword>
<gene>
    <name evidence="3" type="ORF">OLEA9_D001549</name>
</gene>
<evidence type="ECO:0000313" key="4">
    <source>
        <dbReference type="Proteomes" id="UP000594638"/>
    </source>
</evidence>
<feature type="non-terminal residue" evidence="3">
    <location>
        <position position="123"/>
    </location>
</feature>
<protein>
    <submittedName>
        <fullName evidence="3">Flavonoid 3 -monooxygenase-like</fullName>
    </submittedName>
</protein>
<dbReference type="GO" id="GO:0020037">
    <property type="term" value="F:heme binding"/>
    <property type="evidence" value="ECO:0007669"/>
    <property type="project" value="InterPro"/>
</dbReference>
<keyword evidence="2" id="KW-0560">Oxidoreductase</keyword>
<dbReference type="GO" id="GO:0004497">
    <property type="term" value="F:monooxygenase activity"/>
    <property type="evidence" value="ECO:0007669"/>
    <property type="project" value="InterPro"/>
</dbReference>
<evidence type="ECO:0000256" key="1">
    <source>
        <dbReference type="ARBA" id="ARBA00004167"/>
    </source>
</evidence>
<proteinExistence type="predicted"/>
<dbReference type="EMBL" id="CACTIH010007261">
    <property type="protein sequence ID" value="CAA3006531.1"/>
    <property type="molecule type" value="Genomic_DNA"/>
</dbReference>
<dbReference type="InterPro" id="IPR036396">
    <property type="entry name" value="Cyt_P450_sf"/>
</dbReference>
<dbReference type="PANTHER" id="PTHR47951:SF3">
    <property type="entry name" value="CYTOCHROME P450, FAMILY 706, SUBFAMILY A, POLYPEPTIDE 4"/>
    <property type="match status" value="1"/>
</dbReference>
<dbReference type="GO" id="GO:0016705">
    <property type="term" value="F:oxidoreductase activity, acting on paired donors, with incorporation or reduction of molecular oxygen"/>
    <property type="evidence" value="ECO:0007669"/>
    <property type="project" value="InterPro"/>
</dbReference>
<name>A0A8S0TMF7_OLEEU</name>
<dbReference type="AlphaFoldDB" id="A0A8S0TMF7"/>
<dbReference type="InterPro" id="IPR001128">
    <property type="entry name" value="Cyt_P450"/>
</dbReference>
<dbReference type="InterPro" id="IPR002401">
    <property type="entry name" value="Cyt_P450_E_grp-I"/>
</dbReference>